<protein>
    <submittedName>
        <fullName evidence="8">Uncharacterized protein</fullName>
    </submittedName>
</protein>
<dbReference type="GO" id="GO:0009279">
    <property type="term" value="C:cell outer membrane"/>
    <property type="evidence" value="ECO:0007669"/>
    <property type="project" value="UniProtKB-SubCell"/>
</dbReference>
<accession>A0A4Q9QR05</accession>
<evidence type="ECO:0000256" key="1">
    <source>
        <dbReference type="ARBA" id="ARBA00004571"/>
    </source>
</evidence>
<evidence type="ECO:0000256" key="3">
    <source>
        <dbReference type="ARBA" id="ARBA00022452"/>
    </source>
</evidence>
<reference evidence="8 9" key="1">
    <citation type="submission" date="2018-06" db="EMBL/GenBank/DDBJ databases">
        <title>Three novel Pseudomonas species isolated from symptomatic oak.</title>
        <authorList>
            <person name="Bueno-Gonzalez V."/>
            <person name="Brady C."/>
        </authorList>
    </citation>
    <scope>NUCLEOTIDE SEQUENCE [LARGE SCALE GENOMIC DNA]</scope>
    <source>
        <strain evidence="8 9">P9A</strain>
    </source>
</reference>
<evidence type="ECO:0000313" key="8">
    <source>
        <dbReference type="EMBL" id="TBU82716.1"/>
    </source>
</evidence>
<keyword evidence="2 7" id="KW-0813">Transport</keyword>
<evidence type="ECO:0000256" key="6">
    <source>
        <dbReference type="ARBA" id="ARBA00023237"/>
    </source>
</evidence>
<evidence type="ECO:0000256" key="2">
    <source>
        <dbReference type="ARBA" id="ARBA00022448"/>
    </source>
</evidence>
<evidence type="ECO:0000256" key="5">
    <source>
        <dbReference type="ARBA" id="ARBA00023136"/>
    </source>
</evidence>
<dbReference type="OrthoDB" id="9764669at2"/>
<evidence type="ECO:0000256" key="7">
    <source>
        <dbReference type="PROSITE-ProRule" id="PRU01360"/>
    </source>
</evidence>
<sequence>MWHKVESDTDFKAPGYGVLDLTGYWQPVALDGVKLQAGPFNLLDKKYWNAVSIDTLSQPEDYYSEAGRNFRVSASWQF</sequence>
<evidence type="ECO:0000313" key="9">
    <source>
        <dbReference type="Proteomes" id="UP000292302"/>
    </source>
</evidence>
<organism evidence="8 9">
    <name type="scientific">Phytopseudomonas daroniae</name>
    <dbReference type="NCBI Taxonomy" id="2487519"/>
    <lineage>
        <taxon>Bacteria</taxon>
        <taxon>Pseudomonadati</taxon>
        <taxon>Pseudomonadota</taxon>
        <taxon>Gammaproteobacteria</taxon>
        <taxon>Pseudomonadales</taxon>
        <taxon>Pseudomonadaceae</taxon>
        <taxon>Phytopseudomonas</taxon>
    </lineage>
</organism>
<dbReference type="PROSITE" id="PS52016">
    <property type="entry name" value="TONB_DEPENDENT_REC_3"/>
    <property type="match status" value="1"/>
</dbReference>
<keyword evidence="6 7" id="KW-0998">Cell outer membrane</keyword>
<dbReference type="InterPro" id="IPR036942">
    <property type="entry name" value="Beta-barrel_TonB_sf"/>
</dbReference>
<gene>
    <name evidence="8" type="ORF">DNK06_03940</name>
</gene>
<name>A0A4Q9QR05_9GAMM</name>
<dbReference type="AlphaFoldDB" id="A0A4Q9QR05"/>
<comment type="caution">
    <text evidence="8">The sequence shown here is derived from an EMBL/GenBank/DDBJ whole genome shotgun (WGS) entry which is preliminary data.</text>
</comment>
<keyword evidence="3 7" id="KW-1134">Transmembrane beta strand</keyword>
<dbReference type="InterPro" id="IPR039426">
    <property type="entry name" value="TonB-dep_rcpt-like"/>
</dbReference>
<keyword evidence="5 7" id="KW-0472">Membrane</keyword>
<keyword evidence="9" id="KW-1185">Reference proteome</keyword>
<comment type="similarity">
    <text evidence="7">Belongs to the TonB-dependent receptor family.</text>
</comment>
<comment type="subcellular location">
    <subcellularLocation>
        <location evidence="1 7">Cell outer membrane</location>
        <topology evidence="1 7">Multi-pass membrane protein</topology>
    </subcellularLocation>
</comment>
<dbReference type="EMBL" id="QJUI01000003">
    <property type="protein sequence ID" value="TBU82716.1"/>
    <property type="molecule type" value="Genomic_DNA"/>
</dbReference>
<proteinExistence type="inferred from homology"/>
<dbReference type="Gene3D" id="2.40.170.20">
    <property type="entry name" value="TonB-dependent receptor, beta-barrel domain"/>
    <property type="match status" value="1"/>
</dbReference>
<dbReference type="Proteomes" id="UP000292302">
    <property type="component" value="Unassembled WGS sequence"/>
</dbReference>
<keyword evidence="4 7" id="KW-0812">Transmembrane</keyword>
<dbReference type="SUPFAM" id="SSF56935">
    <property type="entry name" value="Porins"/>
    <property type="match status" value="1"/>
</dbReference>
<evidence type="ECO:0000256" key="4">
    <source>
        <dbReference type="ARBA" id="ARBA00022692"/>
    </source>
</evidence>